<dbReference type="InterPro" id="IPR052347">
    <property type="entry name" value="Isochorismatase_Nicotinamidase"/>
</dbReference>
<dbReference type="Proteomes" id="UP000037939">
    <property type="component" value="Unassembled WGS sequence"/>
</dbReference>
<dbReference type="GO" id="GO:0016787">
    <property type="term" value="F:hydrolase activity"/>
    <property type="evidence" value="ECO:0007669"/>
    <property type="project" value="UniProtKB-KW"/>
</dbReference>
<comment type="caution">
    <text evidence="3">The sequence shown here is derived from an EMBL/GenBank/DDBJ whole genome shotgun (WGS) entry which is preliminary data.</text>
</comment>
<dbReference type="STRING" id="857265.WG78_04645"/>
<organism evidence="3 4">
    <name type="scientific">Amantichitinum ursilacus</name>
    <dbReference type="NCBI Taxonomy" id="857265"/>
    <lineage>
        <taxon>Bacteria</taxon>
        <taxon>Pseudomonadati</taxon>
        <taxon>Pseudomonadota</taxon>
        <taxon>Betaproteobacteria</taxon>
        <taxon>Neisseriales</taxon>
        <taxon>Chitinibacteraceae</taxon>
        <taxon>Amantichitinum</taxon>
    </lineage>
</organism>
<dbReference type="SUPFAM" id="SSF52499">
    <property type="entry name" value="Isochorismatase-like hydrolases"/>
    <property type="match status" value="1"/>
</dbReference>
<name>A0A0N0GQJ0_9NEIS</name>
<evidence type="ECO:0000256" key="1">
    <source>
        <dbReference type="ARBA" id="ARBA00006336"/>
    </source>
</evidence>
<keyword evidence="4" id="KW-1185">Reference proteome</keyword>
<keyword evidence="2" id="KW-0378">Hydrolase</keyword>
<proteinExistence type="inferred from homology"/>
<dbReference type="PANTHER" id="PTHR11080">
    <property type="entry name" value="PYRAZINAMIDASE/NICOTINAMIDASE"/>
    <property type="match status" value="1"/>
</dbReference>
<sequence>MNTQLLIIDPQNDFIDQPRAALPVAGAAQDMQRLAGFVTKHNDALTGVTVTLDTHAAYDIAHPTWWRDADGAHPAPMSPITLQDVQSGRWTPVDPSRRQHALDYLAQCGLWIWPEHCLKDTWGGAVYPALAEALTAVATKTIWLRKGENPDTEHFSAFEADVPLASDPEYTAFNPRNVAQLIDADRILVAGEALSHCVASSVRSLVRHLGPEFAPRLVLLTDCMSPVPGFEAQGEAFIAEMAALGVGLATTQTALVAAG</sequence>
<accession>A0A0N0GQJ0</accession>
<dbReference type="Gene3D" id="3.40.50.850">
    <property type="entry name" value="Isochorismatase-like"/>
    <property type="match status" value="1"/>
</dbReference>
<dbReference type="EMBL" id="LAQT01000002">
    <property type="protein sequence ID" value="KPC54832.1"/>
    <property type="molecule type" value="Genomic_DNA"/>
</dbReference>
<reference evidence="3 4" key="1">
    <citation type="submission" date="2015-07" db="EMBL/GenBank/DDBJ databases">
        <title>Draft genome sequence of the Amantichitinum ursilacus IGB-41, a new chitin-degrading bacterium.</title>
        <authorList>
            <person name="Kirstahler P."/>
            <person name="Guenther M."/>
            <person name="Grumaz C."/>
            <person name="Rupp S."/>
            <person name="Zibek S."/>
            <person name="Sohn K."/>
        </authorList>
    </citation>
    <scope>NUCLEOTIDE SEQUENCE [LARGE SCALE GENOMIC DNA]</scope>
    <source>
        <strain evidence="3 4">IGB-41</strain>
    </source>
</reference>
<gene>
    <name evidence="3" type="ORF">WG78_04645</name>
</gene>
<evidence type="ECO:0000313" key="4">
    <source>
        <dbReference type="Proteomes" id="UP000037939"/>
    </source>
</evidence>
<dbReference type="InterPro" id="IPR036380">
    <property type="entry name" value="Isochorismatase-like_sf"/>
</dbReference>
<evidence type="ECO:0000256" key="2">
    <source>
        <dbReference type="ARBA" id="ARBA00022801"/>
    </source>
</evidence>
<dbReference type="PANTHER" id="PTHR11080:SF2">
    <property type="entry name" value="LD05707P"/>
    <property type="match status" value="1"/>
</dbReference>
<evidence type="ECO:0000313" key="3">
    <source>
        <dbReference type="EMBL" id="KPC54832.1"/>
    </source>
</evidence>
<protein>
    <submittedName>
        <fullName evidence="3">Nicotinamidase/pyrazinamidase</fullName>
    </submittedName>
</protein>
<dbReference type="PATRIC" id="fig|857265.3.peg.952"/>
<comment type="similarity">
    <text evidence="1">Belongs to the isochorismatase family.</text>
</comment>
<dbReference type="AlphaFoldDB" id="A0A0N0GQJ0"/>
<dbReference type="RefSeq" id="WP_053936598.1">
    <property type="nucleotide sequence ID" value="NZ_LAQT01000002.1"/>
</dbReference>